<dbReference type="InterPro" id="IPR036388">
    <property type="entry name" value="WH-like_DNA-bd_sf"/>
</dbReference>
<evidence type="ECO:0000313" key="5">
    <source>
        <dbReference type="Proteomes" id="UP000732399"/>
    </source>
</evidence>
<protein>
    <submittedName>
        <fullName evidence="4">Winged helix-turn-helix transcriptional regulator</fullName>
    </submittedName>
</protein>
<evidence type="ECO:0000256" key="2">
    <source>
        <dbReference type="PROSITE-ProRule" id="PRU01091"/>
    </source>
</evidence>
<dbReference type="InterPro" id="IPR001867">
    <property type="entry name" value="OmpR/PhoB-type_DNA-bd"/>
</dbReference>
<comment type="caution">
    <text evidence="4">The sequence shown here is derived from an EMBL/GenBank/DDBJ whole genome shotgun (WGS) entry which is preliminary data.</text>
</comment>
<feature type="domain" description="OmpR/PhoB-type" evidence="3">
    <location>
        <begin position="88"/>
        <end position="186"/>
    </location>
</feature>
<dbReference type="SUPFAM" id="SSF46894">
    <property type="entry name" value="C-terminal effector domain of the bipartite response regulators"/>
    <property type="match status" value="1"/>
</dbReference>
<keyword evidence="1 2" id="KW-0238">DNA-binding</keyword>
<reference evidence="4 5" key="1">
    <citation type="submission" date="2020-03" db="EMBL/GenBank/DDBJ databases">
        <authorList>
            <person name="Wang L."/>
            <person name="He N."/>
            <person name="Li Y."/>
            <person name="Fang Y."/>
            <person name="Zhang F."/>
        </authorList>
    </citation>
    <scope>NUCLEOTIDE SEQUENCE [LARGE SCALE GENOMIC DNA]</scope>
    <source>
        <strain evidence="4 5">36D10-4-7</strain>
    </source>
</reference>
<name>A0ABX1CMW8_9SPHN</name>
<dbReference type="SMART" id="SM00862">
    <property type="entry name" value="Trans_reg_C"/>
    <property type="match status" value="1"/>
</dbReference>
<dbReference type="PROSITE" id="PS51755">
    <property type="entry name" value="OMPR_PHOB"/>
    <property type="match status" value="1"/>
</dbReference>
<dbReference type="RefSeq" id="WP_168133578.1">
    <property type="nucleotide sequence ID" value="NZ_JAAVJH010000003.1"/>
</dbReference>
<accession>A0ABX1CMW8</accession>
<sequence length="192" mass="19690">MGVRVLIDRPGVAAALAARGIGAGDAVLVVPAEALGEWRHAGAALLAVAADAAAEAAALDDGDAADAVAVGAPDALIASRAARLLRARGVVAVGPLVLDPVARAGWRDGRALALLPREYALLAHLARRAGRTVPHAELHRAVFGLRFAPGTNVLAVQVSRLRARLDRGAPFAMLRTDRARGYRLVAAPDPPG</sequence>
<evidence type="ECO:0000313" key="4">
    <source>
        <dbReference type="EMBL" id="NJR78033.1"/>
    </source>
</evidence>
<keyword evidence="5" id="KW-1185">Reference proteome</keyword>
<evidence type="ECO:0000259" key="3">
    <source>
        <dbReference type="PROSITE" id="PS51755"/>
    </source>
</evidence>
<dbReference type="EMBL" id="JAAVJH010000003">
    <property type="protein sequence ID" value="NJR78033.1"/>
    <property type="molecule type" value="Genomic_DNA"/>
</dbReference>
<gene>
    <name evidence="4" type="ORF">HBH26_05305</name>
</gene>
<dbReference type="CDD" id="cd00383">
    <property type="entry name" value="trans_reg_C"/>
    <property type="match status" value="1"/>
</dbReference>
<proteinExistence type="predicted"/>
<dbReference type="Gene3D" id="1.10.10.10">
    <property type="entry name" value="Winged helix-like DNA-binding domain superfamily/Winged helix DNA-binding domain"/>
    <property type="match status" value="1"/>
</dbReference>
<evidence type="ECO:0000256" key="1">
    <source>
        <dbReference type="ARBA" id="ARBA00023125"/>
    </source>
</evidence>
<dbReference type="Proteomes" id="UP000732399">
    <property type="component" value="Unassembled WGS sequence"/>
</dbReference>
<dbReference type="InterPro" id="IPR016032">
    <property type="entry name" value="Sig_transdc_resp-reg_C-effctor"/>
</dbReference>
<dbReference type="Pfam" id="PF00486">
    <property type="entry name" value="Trans_reg_C"/>
    <property type="match status" value="1"/>
</dbReference>
<organism evidence="4 5">
    <name type="scientific">Sphingomonas corticis</name>
    <dbReference type="NCBI Taxonomy" id="2722791"/>
    <lineage>
        <taxon>Bacteria</taxon>
        <taxon>Pseudomonadati</taxon>
        <taxon>Pseudomonadota</taxon>
        <taxon>Alphaproteobacteria</taxon>
        <taxon>Sphingomonadales</taxon>
        <taxon>Sphingomonadaceae</taxon>
        <taxon>Sphingomonas</taxon>
    </lineage>
</organism>
<feature type="DNA-binding region" description="OmpR/PhoB-type" evidence="2">
    <location>
        <begin position="88"/>
        <end position="186"/>
    </location>
</feature>